<comment type="caution">
    <text evidence="1">The sequence shown here is derived from an EMBL/GenBank/DDBJ whole genome shotgun (WGS) entry which is preliminary data.</text>
</comment>
<name>A0A2U0TA35_9PAST</name>
<dbReference type="RefSeq" id="WP_116631350.1">
    <property type="nucleotide sequence ID" value="NZ_QENU01000003.1"/>
</dbReference>
<reference evidence="1 2" key="1">
    <citation type="submission" date="2018-05" db="EMBL/GenBank/DDBJ databases">
        <title>Genomic Encyclopedia of Type Strains, Phase IV (KMG-IV): sequencing the most valuable type-strain genomes for metagenomic binning, comparative biology and taxonomic classification.</title>
        <authorList>
            <person name="Goeker M."/>
        </authorList>
    </citation>
    <scope>NUCLEOTIDE SEQUENCE [LARGE SCALE GENOMIC DNA]</scope>
    <source>
        <strain evidence="1 2">DSM 22999</strain>
    </source>
</reference>
<evidence type="ECO:0000313" key="1">
    <source>
        <dbReference type="EMBL" id="PVX40471.1"/>
    </source>
</evidence>
<dbReference type="AlphaFoldDB" id="A0A2U0TA35"/>
<dbReference type="EMBL" id="QENU01000003">
    <property type="protein sequence ID" value="PVX40471.1"/>
    <property type="molecule type" value="Genomic_DNA"/>
</dbReference>
<gene>
    <name evidence="1" type="ORF">C8D76_10338</name>
</gene>
<organism evidence="1 2">
    <name type="scientific">Alitibacter langaaensis DSM 22999</name>
    <dbReference type="NCBI Taxonomy" id="1122935"/>
    <lineage>
        <taxon>Bacteria</taxon>
        <taxon>Pseudomonadati</taxon>
        <taxon>Pseudomonadota</taxon>
        <taxon>Gammaproteobacteria</taxon>
        <taxon>Pasteurellales</taxon>
        <taxon>Pasteurellaceae</taxon>
        <taxon>Alitibacter</taxon>
    </lineage>
</organism>
<accession>A0A2U0TA35</accession>
<proteinExistence type="predicted"/>
<dbReference type="Proteomes" id="UP000245909">
    <property type="component" value="Unassembled WGS sequence"/>
</dbReference>
<dbReference type="InterPro" id="IPR010352">
    <property type="entry name" value="DUF945"/>
</dbReference>
<dbReference type="Pfam" id="PF06097">
    <property type="entry name" value="DUF945"/>
    <property type="match status" value="1"/>
</dbReference>
<sequence>MKKSTLALAGIIGLGAIWTGGAYYTGQKAESELQNFIKRSNIEMAKVLPISIENAKFERGIFSSKTSYDVVVVNENNEKTVLPFEGTFYHGPFPLNLVKKLNFMPAMFSFTDNLVKNSETESFFANGNEPFSGEAILTYGKHWKGSIKSILNDVVYKKLKLSGDFTSEYDFAQDGIKGKTSLIAKTLKIENVDSQNAPFSVLMNDVQLDMKANSSSAFKYVYDSDLVLKLGNVKLHTIDGEGKNLNLDAQNSTLHYTSTIKDKFVDYGLSYQLDNVLFNGINVGKLQSDVALNHLDAQSVEALSSGYYDEKLSPSMAQFIAAAILANKPQLKENGFKVENDSGKFAADLDIHLAKFDAAKINPNKLLTLFKAFMVNARLDKSLFLNFVSELAQRDDGLSKEDADKKAQDVLNIFVAESKKNNWLIDDGDVLKLNAHIDGDNLDFNGRKYSNQELQGLLIMLMMSGGF</sequence>
<keyword evidence="2" id="KW-1185">Reference proteome</keyword>
<protein>
    <submittedName>
        <fullName evidence="1">Uncharacterized protein YdgA (DUF945 family)</fullName>
    </submittedName>
</protein>
<dbReference type="OrthoDB" id="5444681at2"/>
<evidence type="ECO:0000313" key="2">
    <source>
        <dbReference type="Proteomes" id="UP000245909"/>
    </source>
</evidence>